<dbReference type="OrthoDB" id="7391866at2"/>
<dbReference type="AlphaFoldDB" id="A0A553WL49"/>
<name>A0A553WL49_9SPHN</name>
<proteinExistence type="predicted"/>
<keyword evidence="2" id="KW-1185">Reference proteome</keyword>
<evidence type="ECO:0000313" key="1">
    <source>
        <dbReference type="EMBL" id="TSB05439.1"/>
    </source>
</evidence>
<protein>
    <recommendedName>
        <fullName evidence="3">Amidase</fullName>
    </recommendedName>
</protein>
<reference evidence="1 2" key="1">
    <citation type="submission" date="2019-07" db="EMBL/GenBank/DDBJ databases">
        <authorList>
            <person name="Park M."/>
        </authorList>
    </citation>
    <scope>NUCLEOTIDE SEQUENCE [LARGE SCALE GENOMIC DNA]</scope>
    <source>
        <strain evidence="1 2">KCTC32445</strain>
    </source>
</reference>
<dbReference type="EMBL" id="VKKU01000001">
    <property type="protein sequence ID" value="TSB05439.1"/>
    <property type="molecule type" value="Genomic_DNA"/>
</dbReference>
<comment type="caution">
    <text evidence="1">The sequence shown here is derived from an EMBL/GenBank/DDBJ whole genome shotgun (WGS) entry which is preliminary data.</text>
</comment>
<sequence length="108" mass="11827">MRRVRLAAIAIATLLALWVVWNWGTIKGQAKVGAAYGAHIACSCRYIEGRSMDSCVTDKEAGMEMVRLSDDPENKRVYASVPLLAEAVAERRGNFGCVQLNAKEIEAL</sequence>
<evidence type="ECO:0000313" key="2">
    <source>
        <dbReference type="Proteomes" id="UP000320160"/>
    </source>
</evidence>
<gene>
    <name evidence="1" type="ORF">FOM92_06635</name>
</gene>
<accession>A0A553WL49</accession>
<dbReference type="Proteomes" id="UP000320160">
    <property type="component" value="Unassembled WGS sequence"/>
</dbReference>
<evidence type="ECO:0008006" key="3">
    <source>
        <dbReference type="Google" id="ProtNLM"/>
    </source>
</evidence>
<organism evidence="1 2">
    <name type="scientific">Sphingorhabdus contaminans</name>
    <dbReference type="NCBI Taxonomy" id="1343899"/>
    <lineage>
        <taxon>Bacteria</taxon>
        <taxon>Pseudomonadati</taxon>
        <taxon>Pseudomonadota</taxon>
        <taxon>Alphaproteobacteria</taxon>
        <taxon>Sphingomonadales</taxon>
        <taxon>Sphingomonadaceae</taxon>
        <taxon>Sphingorhabdus</taxon>
    </lineage>
</organism>